<dbReference type="EMBL" id="AMZH03017318">
    <property type="protein sequence ID" value="RRT43177.1"/>
    <property type="molecule type" value="Genomic_DNA"/>
</dbReference>
<evidence type="ECO:0000256" key="1">
    <source>
        <dbReference type="ARBA" id="ARBA00005080"/>
    </source>
</evidence>
<dbReference type="PROSITE" id="PS00860">
    <property type="entry name" value="GTP_CYCLOHYDROL_1_2"/>
    <property type="match status" value="1"/>
</dbReference>
<dbReference type="EC" id="3.5.4.16" evidence="3"/>
<dbReference type="Proteomes" id="UP000287651">
    <property type="component" value="Unassembled WGS sequence"/>
</dbReference>
<evidence type="ECO:0000313" key="9">
    <source>
        <dbReference type="Proteomes" id="UP000287651"/>
    </source>
</evidence>
<dbReference type="SUPFAM" id="SSF55620">
    <property type="entry name" value="Tetrahydrobiopterin biosynthesis enzymes-like"/>
    <property type="match status" value="2"/>
</dbReference>
<dbReference type="AlphaFoldDB" id="A0A426XUJ2"/>
<evidence type="ECO:0000256" key="5">
    <source>
        <dbReference type="ARBA" id="ARBA00022801"/>
    </source>
</evidence>
<evidence type="ECO:0000256" key="6">
    <source>
        <dbReference type="ARBA" id="ARBA00030854"/>
    </source>
</evidence>
<evidence type="ECO:0000259" key="7">
    <source>
        <dbReference type="Pfam" id="PF01227"/>
    </source>
</evidence>
<feature type="domain" description="GTP cyclohydrolase I" evidence="7">
    <location>
        <begin position="403"/>
        <end position="588"/>
    </location>
</feature>
<dbReference type="InterPro" id="IPR020602">
    <property type="entry name" value="GTP_CycHdrlase_I_dom"/>
</dbReference>
<dbReference type="InterPro" id="IPR043133">
    <property type="entry name" value="GTP-CH-I_C/QueF"/>
</dbReference>
<dbReference type="PANTHER" id="PTHR11109">
    <property type="entry name" value="GTP CYCLOHYDROLASE I"/>
    <property type="match status" value="1"/>
</dbReference>
<dbReference type="GO" id="GO:0008270">
    <property type="term" value="F:zinc ion binding"/>
    <property type="evidence" value="ECO:0007669"/>
    <property type="project" value="TreeGrafter"/>
</dbReference>
<comment type="caution">
    <text evidence="8">The sequence shown here is derived from an EMBL/GenBank/DDBJ whole genome shotgun (WGS) entry which is preliminary data.</text>
</comment>
<dbReference type="Pfam" id="PF01227">
    <property type="entry name" value="GTP_cyclohydroI"/>
    <property type="match status" value="2"/>
</dbReference>
<keyword evidence="5" id="KW-0378">Hydrolase</keyword>
<dbReference type="FunFam" id="3.30.1130.10:FF:000007">
    <property type="entry name" value="GTP cyclohydrolase 1"/>
    <property type="match status" value="1"/>
</dbReference>
<dbReference type="GO" id="GO:0046654">
    <property type="term" value="P:tetrahydrofolate biosynthetic process"/>
    <property type="evidence" value="ECO:0007669"/>
    <property type="project" value="InterPro"/>
</dbReference>
<sequence length="593" mass="65307">MISSDHRYFFLEISTNALYDPCRLTLGTLAEAAYSDIHPHCNWSQQVGSRPLCTFMERGKRGYQDRVGGVDARISRRDFHHWRLCFLVICLLRAVLFLARPPASGMGALDAGWCFEDELDDGFLEDAAEEIGCEAGVGSGSDSARAIEDAVRVLLQGLGEDHEREGLRRTPHRVAKAFREGTRGYKQKVKDIVQGALFPEAGLDPGIGHAGGAGGLVVVRDIDLFSYCESCLLPFSIQCHVGYVPLGQRVVGLSKLSRVADVFARRLQDPQRLANEICSALQSSIKPAGVAVALQCWHIQFPESLRCSSNTKNLSRLDRQGWVKVSASSSSGVFTEEKGSVWDNFLALLKLRGVDIEAGDMNLSHVPSWCPLEFLETTLCNGHYAKSSKVGKNSSKTHAAMVAAVASILHSLGEDPLRKELVGTPYRYVQWLMNFKSSNVDLRLNGLIRREVSSFSVTDENVTRLDEILSVLNIPFCSQCEHHLLPFHGVVHIGYLDGQEGKCIEGSILRLMVHSFACKLQVQERLTRNIAEAVYSVFNSGVMVVVEARHICMISRGIEKVGSNTATIAVLGQFSTDPLVKHLFLQTIANSTC</sequence>
<dbReference type="InterPro" id="IPR001474">
    <property type="entry name" value="GTP_CycHdrlase_I"/>
</dbReference>
<accession>A0A426XUJ2</accession>
<dbReference type="InterPro" id="IPR043134">
    <property type="entry name" value="GTP-CH-I_N"/>
</dbReference>
<comment type="similarity">
    <text evidence="2">Belongs to the GTP cyclohydrolase I family.</text>
</comment>
<dbReference type="GO" id="GO:0005525">
    <property type="term" value="F:GTP binding"/>
    <property type="evidence" value="ECO:0007669"/>
    <property type="project" value="TreeGrafter"/>
</dbReference>
<dbReference type="Gene3D" id="1.10.286.10">
    <property type="match status" value="2"/>
</dbReference>
<dbReference type="PANTHER" id="PTHR11109:SF7">
    <property type="entry name" value="GTP CYCLOHYDROLASE 1"/>
    <property type="match status" value="1"/>
</dbReference>
<dbReference type="GO" id="GO:0006729">
    <property type="term" value="P:tetrahydrobiopterin biosynthetic process"/>
    <property type="evidence" value="ECO:0007669"/>
    <property type="project" value="TreeGrafter"/>
</dbReference>
<dbReference type="PROSITE" id="PS00859">
    <property type="entry name" value="GTP_CYCLOHYDROL_1_1"/>
    <property type="match status" value="1"/>
</dbReference>
<evidence type="ECO:0000256" key="3">
    <source>
        <dbReference type="ARBA" id="ARBA00012715"/>
    </source>
</evidence>
<comment type="pathway">
    <text evidence="1">Cofactor biosynthesis; 7,8-dihydroneopterin triphosphate biosynthesis; 7,8-dihydroneopterin triphosphate from GTP: step 1/1.</text>
</comment>
<protein>
    <recommendedName>
        <fullName evidence="4">GTP cyclohydrolase 1</fullName>
        <ecNumber evidence="3">3.5.4.16</ecNumber>
    </recommendedName>
    <alternativeName>
        <fullName evidence="6">GTP cyclohydrolase I</fullName>
    </alternativeName>
</protein>
<evidence type="ECO:0000256" key="2">
    <source>
        <dbReference type="ARBA" id="ARBA00008085"/>
    </source>
</evidence>
<dbReference type="GO" id="GO:0003934">
    <property type="term" value="F:GTP cyclohydrolase I activity"/>
    <property type="evidence" value="ECO:0007669"/>
    <property type="project" value="UniProtKB-EC"/>
</dbReference>
<dbReference type="Gene3D" id="3.30.1130.10">
    <property type="match status" value="2"/>
</dbReference>
<name>A0A426XUJ2_ENSVE</name>
<organism evidence="8 9">
    <name type="scientific">Ensete ventricosum</name>
    <name type="common">Abyssinian banana</name>
    <name type="synonym">Musa ensete</name>
    <dbReference type="NCBI Taxonomy" id="4639"/>
    <lineage>
        <taxon>Eukaryota</taxon>
        <taxon>Viridiplantae</taxon>
        <taxon>Streptophyta</taxon>
        <taxon>Embryophyta</taxon>
        <taxon>Tracheophyta</taxon>
        <taxon>Spermatophyta</taxon>
        <taxon>Magnoliopsida</taxon>
        <taxon>Liliopsida</taxon>
        <taxon>Zingiberales</taxon>
        <taxon>Musaceae</taxon>
        <taxon>Ensete</taxon>
    </lineage>
</organism>
<dbReference type="GO" id="GO:0005737">
    <property type="term" value="C:cytoplasm"/>
    <property type="evidence" value="ECO:0007669"/>
    <property type="project" value="TreeGrafter"/>
</dbReference>
<dbReference type="UniPathway" id="UPA00848">
    <property type="reaction ID" value="UER00151"/>
</dbReference>
<evidence type="ECO:0000313" key="8">
    <source>
        <dbReference type="EMBL" id="RRT43177.1"/>
    </source>
</evidence>
<proteinExistence type="inferred from homology"/>
<reference evidence="8 9" key="1">
    <citation type="journal article" date="2014" name="Agronomy (Basel)">
        <title>A Draft Genome Sequence for Ensete ventricosum, the Drought-Tolerant Tree Against Hunger.</title>
        <authorList>
            <person name="Harrison J."/>
            <person name="Moore K.A."/>
            <person name="Paszkiewicz K."/>
            <person name="Jones T."/>
            <person name="Grant M."/>
            <person name="Ambacheew D."/>
            <person name="Muzemil S."/>
            <person name="Studholme D.J."/>
        </authorList>
    </citation>
    <scope>NUCLEOTIDE SEQUENCE [LARGE SCALE GENOMIC DNA]</scope>
</reference>
<gene>
    <name evidence="8" type="ORF">B296_00056600</name>
</gene>
<feature type="domain" description="GTP cyclohydrolase I" evidence="7">
    <location>
        <begin position="147"/>
        <end position="299"/>
    </location>
</feature>
<evidence type="ECO:0000256" key="4">
    <source>
        <dbReference type="ARBA" id="ARBA00017272"/>
    </source>
</evidence>
<dbReference type="InterPro" id="IPR018234">
    <property type="entry name" value="GTP_CycHdrlase_I_CS"/>
</dbReference>